<accession>A0ABW7PF12</accession>
<dbReference type="InterPro" id="IPR050559">
    <property type="entry name" value="P-Pant_transferase_sf"/>
</dbReference>
<dbReference type="EMBL" id="JBBDHD010000033">
    <property type="protein sequence ID" value="MFH7596472.1"/>
    <property type="molecule type" value="Genomic_DNA"/>
</dbReference>
<proteinExistence type="inferred from homology"/>
<evidence type="ECO:0000256" key="3">
    <source>
        <dbReference type="SAM" id="MobiDB-lite"/>
    </source>
</evidence>
<evidence type="ECO:0000259" key="4">
    <source>
        <dbReference type="Pfam" id="PF01648"/>
    </source>
</evidence>
<organism evidence="5 6">
    <name type="scientific">Streptomyces racemochromogenes</name>
    <dbReference type="NCBI Taxonomy" id="67353"/>
    <lineage>
        <taxon>Bacteria</taxon>
        <taxon>Bacillati</taxon>
        <taxon>Actinomycetota</taxon>
        <taxon>Actinomycetes</taxon>
        <taxon>Kitasatosporales</taxon>
        <taxon>Streptomycetaceae</taxon>
        <taxon>Streptomyces</taxon>
    </lineage>
</organism>
<dbReference type="PANTHER" id="PTHR12215">
    <property type="entry name" value="PHOSPHOPANTETHEINE TRANSFERASE"/>
    <property type="match status" value="1"/>
</dbReference>
<dbReference type="Pfam" id="PF01648">
    <property type="entry name" value="ACPS"/>
    <property type="match status" value="1"/>
</dbReference>
<keyword evidence="6" id="KW-1185">Reference proteome</keyword>
<dbReference type="Proteomes" id="UP001610631">
    <property type="component" value="Unassembled WGS sequence"/>
</dbReference>
<feature type="domain" description="4'-phosphopantetheinyl transferase" evidence="4">
    <location>
        <begin position="135"/>
        <end position="189"/>
    </location>
</feature>
<gene>
    <name evidence="5" type="ORF">WDV06_15425</name>
</gene>
<keyword evidence="2 5" id="KW-0808">Transferase</keyword>
<dbReference type="RefSeq" id="WP_395510312.1">
    <property type="nucleotide sequence ID" value="NZ_JBBDHD010000033.1"/>
</dbReference>
<feature type="region of interest" description="Disordered" evidence="3">
    <location>
        <begin position="220"/>
        <end position="245"/>
    </location>
</feature>
<protein>
    <submittedName>
        <fullName evidence="5">4'-phosphopantetheinyl transferase superfamily protein</fullName>
    </submittedName>
</protein>
<sequence length="245" mass="26731">MDAWLVDLDQVAPQDISAHYPEGLTEEELRRGAEFVHARAAHRFFRARLTVRRLLAERLGLAAHDLRIHYDPAGKPYLPDQPGTHVSWSRSDGLLLLGATETGPIGVDVELVRPATSSLDVLTFVYPGVPDGVGADTFFHAWTLLEAAVKATGRGLADGAREVDLAFGPDGSVTLRGISGHGARPWHGHTALQPTRQDCPWAMTAFVSRELPPVTVLTWPDRADDPVRPSARSPARPPAERLRRG</sequence>
<dbReference type="InterPro" id="IPR037143">
    <property type="entry name" value="4-PPantetheinyl_Trfase_dom_sf"/>
</dbReference>
<dbReference type="Gene3D" id="3.90.470.20">
    <property type="entry name" value="4'-phosphopantetheinyl transferase domain"/>
    <property type="match status" value="2"/>
</dbReference>
<reference evidence="5 6" key="1">
    <citation type="submission" date="2024-03" db="EMBL/GenBank/DDBJ databases">
        <title>Whole genome sequencing of Streptomyces racemochromogenes, to identify antimicrobial biosynthetic gene clusters.</title>
        <authorList>
            <person name="Suryawanshi P."/>
            <person name="Krishnaraj P.U."/>
            <person name="Arun Y.P."/>
            <person name="Suryawanshi M.P."/>
            <person name="Rakshit O."/>
        </authorList>
    </citation>
    <scope>NUCLEOTIDE SEQUENCE [LARGE SCALE GENOMIC DNA]</scope>
    <source>
        <strain evidence="5 6">AUDT626</strain>
    </source>
</reference>
<comment type="caution">
    <text evidence="5">The sequence shown here is derived from an EMBL/GenBank/DDBJ whole genome shotgun (WGS) entry which is preliminary data.</text>
</comment>
<evidence type="ECO:0000256" key="2">
    <source>
        <dbReference type="ARBA" id="ARBA00022679"/>
    </source>
</evidence>
<dbReference type="PANTHER" id="PTHR12215:SF10">
    <property type="entry name" value="L-AMINOADIPATE-SEMIALDEHYDE DEHYDROGENASE-PHOSPHOPANTETHEINYL TRANSFERASE"/>
    <property type="match status" value="1"/>
</dbReference>
<evidence type="ECO:0000313" key="5">
    <source>
        <dbReference type="EMBL" id="MFH7596472.1"/>
    </source>
</evidence>
<name>A0ABW7PF12_9ACTN</name>
<dbReference type="InterPro" id="IPR008278">
    <property type="entry name" value="4-PPantetheinyl_Trfase_dom"/>
</dbReference>
<evidence type="ECO:0000256" key="1">
    <source>
        <dbReference type="ARBA" id="ARBA00010990"/>
    </source>
</evidence>
<comment type="similarity">
    <text evidence="1">Belongs to the P-Pant transferase superfamily. Gsp/Sfp/HetI/AcpT family.</text>
</comment>
<dbReference type="GO" id="GO:0016740">
    <property type="term" value="F:transferase activity"/>
    <property type="evidence" value="ECO:0007669"/>
    <property type="project" value="UniProtKB-KW"/>
</dbReference>
<evidence type="ECO:0000313" key="6">
    <source>
        <dbReference type="Proteomes" id="UP001610631"/>
    </source>
</evidence>
<dbReference type="SUPFAM" id="SSF56214">
    <property type="entry name" value="4'-phosphopantetheinyl transferase"/>
    <property type="match status" value="2"/>
</dbReference>